<dbReference type="EMBL" id="JAEIOT010000005">
    <property type="protein sequence ID" value="MBI9000177.1"/>
    <property type="molecule type" value="Genomic_DNA"/>
</dbReference>
<comment type="subcellular location">
    <subcellularLocation>
        <location evidence="1">Cell membrane</location>
        <topology evidence="1">Single-pass membrane protein</topology>
    </subcellularLocation>
</comment>
<protein>
    <submittedName>
        <fullName evidence="8">PspC domain-containing protein</fullName>
    </submittedName>
</protein>
<dbReference type="PANTHER" id="PTHR33885">
    <property type="entry name" value="PHAGE SHOCK PROTEIN C"/>
    <property type="match status" value="1"/>
</dbReference>
<dbReference type="InterPro" id="IPR007168">
    <property type="entry name" value="Phageshock_PspC_N"/>
</dbReference>
<dbReference type="Pfam" id="PF04024">
    <property type="entry name" value="PspC"/>
    <property type="match status" value="1"/>
</dbReference>
<evidence type="ECO:0000259" key="7">
    <source>
        <dbReference type="Pfam" id="PF04024"/>
    </source>
</evidence>
<gene>
    <name evidence="8" type="ORF">JDV76_04210</name>
</gene>
<evidence type="ECO:0000313" key="9">
    <source>
        <dbReference type="Proteomes" id="UP000625574"/>
    </source>
</evidence>
<dbReference type="InterPro" id="IPR052027">
    <property type="entry name" value="PspC"/>
</dbReference>
<organism evidence="8 9">
    <name type="scientific">Corynebacterium marambiense</name>
    <dbReference type="NCBI Taxonomy" id="2765364"/>
    <lineage>
        <taxon>Bacteria</taxon>
        <taxon>Bacillati</taxon>
        <taxon>Actinomycetota</taxon>
        <taxon>Actinomycetes</taxon>
        <taxon>Mycobacteriales</taxon>
        <taxon>Corynebacteriaceae</taxon>
        <taxon>Corynebacterium</taxon>
    </lineage>
</organism>
<dbReference type="Proteomes" id="UP000625574">
    <property type="component" value="Unassembled WGS sequence"/>
</dbReference>
<keyword evidence="4 6" id="KW-1133">Transmembrane helix</keyword>
<evidence type="ECO:0000256" key="4">
    <source>
        <dbReference type="ARBA" id="ARBA00022989"/>
    </source>
</evidence>
<keyword evidence="2" id="KW-1003">Cell membrane</keyword>
<evidence type="ECO:0000256" key="1">
    <source>
        <dbReference type="ARBA" id="ARBA00004162"/>
    </source>
</evidence>
<dbReference type="RefSeq" id="WP_198735623.1">
    <property type="nucleotide sequence ID" value="NZ_JAEIOT010000005.1"/>
</dbReference>
<evidence type="ECO:0000256" key="5">
    <source>
        <dbReference type="ARBA" id="ARBA00023136"/>
    </source>
</evidence>
<evidence type="ECO:0000256" key="3">
    <source>
        <dbReference type="ARBA" id="ARBA00022692"/>
    </source>
</evidence>
<reference evidence="8 9" key="1">
    <citation type="submission" date="2020-12" db="EMBL/GenBank/DDBJ databases">
        <title>Genome public.</title>
        <authorList>
            <person name="Sun Q."/>
        </authorList>
    </citation>
    <scope>NUCLEOTIDE SEQUENCE [LARGE SCALE GENOMIC DNA]</scope>
    <source>
        <strain evidence="8 9">CCM 8864</strain>
    </source>
</reference>
<evidence type="ECO:0000256" key="2">
    <source>
        <dbReference type="ARBA" id="ARBA00022475"/>
    </source>
</evidence>
<comment type="caution">
    <text evidence="8">The sequence shown here is derived from an EMBL/GenBank/DDBJ whole genome shotgun (WGS) entry which is preliminary data.</text>
</comment>
<keyword evidence="9" id="KW-1185">Reference proteome</keyword>
<name>A0ABS0VXW3_9CORY</name>
<keyword evidence="3 6" id="KW-0812">Transmembrane</keyword>
<evidence type="ECO:0000256" key="6">
    <source>
        <dbReference type="SAM" id="Phobius"/>
    </source>
</evidence>
<proteinExistence type="predicted"/>
<sequence length="80" mass="8821">MEYGHTDSGPRTGDGAPLLKRKLRRSATDRMVAGVLGGIGETYGINSTLLRILFVASFLLPGPQMLFYFVMWFIMPSPEA</sequence>
<accession>A0ABS0VXW3</accession>
<evidence type="ECO:0000313" key="8">
    <source>
        <dbReference type="EMBL" id="MBI9000177.1"/>
    </source>
</evidence>
<feature type="transmembrane region" description="Helical" evidence="6">
    <location>
        <begin position="52"/>
        <end position="75"/>
    </location>
</feature>
<keyword evidence="5 6" id="KW-0472">Membrane</keyword>
<dbReference type="PANTHER" id="PTHR33885:SF3">
    <property type="entry name" value="PHAGE SHOCK PROTEIN C"/>
    <property type="match status" value="1"/>
</dbReference>
<feature type="domain" description="Phage shock protein PspC N-terminal" evidence="7">
    <location>
        <begin position="21"/>
        <end position="77"/>
    </location>
</feature>